<proteinExistence type="predicted"/>
<dbReference type="InterPro" id="IPR005545">
    <property type="entry name" value="YCII"/>
</dbReference>
<evidence type="ECO:0000259" key="1">
    <source>
        <dbReference type="Pfam" id="PF03795"/>
    </source>
</evidence>
<organism evidence="2 3">
    <name type="scientific">Aspergillus sclerotialis</name>
    <dbReference type="NCBI Taxonomy" id="2070753"/>
    <lineage>
        <taxon>Eukaryota</taxon>
        <taxon>Fungi</taxon>
        <taxon>Dikarya</taxon>
        <taxon>Ascomycota</taxon>
        <taxon>Pezizomycotina</taxon>
        <taxon>Eurotiomycetes</taxon>
        <taxon>Eurotiomycetidae</taxon>
        <taxon>Eurotiales</taxon>
        <taxon>Aspergillaceae</taxon>
        <taxon>Aspergillus</taxon>
        <taxon>Aspergillus subgen. Polypaecilum</taxon>
    </lineage>
</organism>
<protein>
    <submittedName>
        <fullName evidence="2">YCII-related domain protein</fullName>
    </submittedName>
</protein>
<keyword evidence="3" id="KW-1185">Reference proteome</keyword>
<dbReference type="OrthoDB" id="5519740at2759"/>
<dbReference type="Gene3D" id="3.30.70.1060">
    <property type="entry name" value="Dimeric alpha+beta barrel"/>
    <property type="match status" value="1"/>
</dbReference>
<accession>A0A3A3A209</accession>
<dbReference type="EMBL" id="MVGC01000092">
    <property type="protein sequence ID" value="RJE24155.1"/>
    <property type="molecule type" value="Genomic_DNA"/>
</dbReference>
<dbReference type="SUPFAM" id="SSF54909">
    <property type="entry name" value="Dimeric alpha+beta barrel"/>
    <property type="match status" value="1"/>
</dbReference>
<comment type="caution">
    <text evidence="2">The sequence shown here is derived from an EMBL/GenBank/DDBJ whole genome shotgun (WGS) entry which is preliminary data.</text>
</comment>
<evidence type="ECO:0000313" key="3">
    <source>
        <dbReference type="Proteomes" id="UP000266188"/>
    </source>
</evidence>
<dbReference type="AlphaFoldDB" id="A0A3A3A209"/>
<name>A0A3A3A209_9EURO</name>
<dbReference type="Pfam" id="PF03795">
    <property type="entry name" value="YCII"/>
    <property type="match status" value="1"/>
</dbReference>
<evidence type="ECO:0000313" key="2">
    <source>
        <dbReference type="EMBL" id="RJE24155.1"/>
    </source>
</evidence>
<dbReference type="PANTHER" id="PTHR33606">
    <property type="entry name" value="PROTEIN YCII"/>
    <property type="match status" value="1"/>
</dbReference>
<dbReference type="Proteomes" id="UP000266188">
    <property type="component" value="Unassembled WGS sequence"/>
</dbReference>
<reference evidence="3" key="1">
    <citation type="submission" date="2017-02" db="EMBL/GenBank/DDBJ databases">
        <authorList>
            <person name="Tafer H."/>
            <person name="Lopandic K."/>
        </authorList>
    </citation>
    <scope>NUCLEOTIDE SEQUENCE [LARGE SCALE GENOMIC DNA]</scope>
    <source>
        <strain evidence="3">CBS 366.77</strain>
    </source>
</reference>
<dbReference type="InterPro" id="IPR011008">
    <property type="entry name" value="Dimeric_a/b-barrel"/>
</dbReference>
<feature type="domain" description="YCII-related" evidence="1">
    <location>
        <begin position="83"/>
        <end position="166"/>
    </location>
</feature>
<dbReference type="InterPro" id="IPR051807">
    <property type="entry name" value="Sec-metab_biosynth-assoc"/>
</dbReference>
<gene>
    <name evidence="2" type="ORF">PHISCL_03529</name>
</gene>
<dbReference type="STRING" id="2070753.A0A3A3A209"/>
<sequence>MPHPQFQSLRTLVSHPAISRTTTHALRRQAALLPASFLLRPRQHRYYSSSLSSNFRNPISSFSSPFTLNYRSMSSSPSTRKEFLCIVPDKPGTVSKRVEVRGSHLEGVKPLVEKGDIVIGGAMFDSHPVEGETPSFKGSMLVAAGENIDQVKEMLARDVYTTSGVWDLENATIVPFRTAVKTSL</sequence>
<dbReference type="PANTHER" id="PTHR33606:SF3">
    <property type="entry name" value="PROTEIN YCII"/>
    <property type="match status" value="1"/>
</dbReference>